<name>A0AAN6EUJ4_EXODE</name>
<accession>A0AAN6EUJ4</accession>
<dbReference type="EMBL" id="JAJGCB010000011">
    <property type="protein sequence ID" value="KAJ8990160.1"/>
    <property type="molecule type" value="Genomic_DNA"/>
</dbReference>
<protein>
    <submittedName>
        <fullName evidence="1">Uncharacterized protein</fullName>
    </submittedName>
</protein>
<reference evidence="1" key="1">
    <citation type="submission" date="2023-01" db="EMBL/GenBank/DDBJ databases">
        <title>Exophiala dermititidis isolated from Cystic Fibrosis Patient.</title>
        <authorList>
            <person name="Kurbessoian T."/>
            <person name="Crocker A."/>
            <person name="Murante D."/>
            <person name="Hogan D.A."/>
            <person name="Stajich J.E."/>
        </authorList>
    </citation>
    <scope>NUCLEOTIDE SEQUENCE</scope>
    <source>
        <strain evidence="1">Ex8</strain>
    </source>
</reference>
<gene>
    <name evidence="1" type="ORF">HRR80_005650</name>
</gene>
<sequence length="107" mass="11934">MNILGLSNCPKFVRPGPLREGLVPNKPPLPLSQYFDPNPTIYPLRITPAPSFDIAEHACRIPCAKIVRKTRMKAWAQRLHLTSGFCVGHISRYKKSEILSLALSGPQ</sequence>
<evidence type="ECO:0000313" key="1">
    <source>
        <dbReference type="EMBL" id="KAJ8990160.1"/>
    </source>
</evidence>
<dbReference type="AlphaFoldDB" id="A0AAN6EUJ4"/>
<dbReference type="Proteomes" id="UP001161757">
    <property type="component" value="Unassembled WGS sequence"/>
</dbReference>
<proteinExistence type="predicted"/>
<organism evidence="1 2">
    <name type="scientific">Exophiala dermatitidis</name>
    <name type="common">Black yeast-like fungus</name>
    <name type="synonym">Wangiella dermatitidis</name>
    <dbReference type="NCBI Taxonomy" id="5970"/>
    <lineage>
        <taxon>Eukaryota</taxon>
        <taxon>Fungi</taxon>
        <taxon>Dikarya</taxon>
        <taxon>Ascomycota</taxon>
        <taxon>Pezizomycotina</taxon>
        <taxon>Eurotiomycetes</taxon>
        <taxon>Chaetothyriomycetidae</taxon>
        <taxon>Chaetothyriales</taxon>
        <taxon>Herpotrichiellaceae</taxon>
        <taxon>Exophiala</taxon>
    </lineage>
</organism>
<evidence type="ECO:0000313" key="2">
    <source>
        <dbReference type="Proteomes" id="UP001161757"/>
    </source>
</evidence>
<comment type="caution">
    <text evidence="1">The sequence shown here is derived from an EMBL/GenBank/DDBJ whole genome shotgun (WGS) entry which is preliminary data.</text>
</comment>